<dbReference type="PRINTS" id="PR00390">
    <property type="entry name" value="PHPHLIPASEC"/>
</dbReference>
<dbReference type="CDD" id="cd00275">
    <property type="entry name" value="C2_PLC_like"/>
    <property type="match status" value="1"/>
</dbReference>
<evidence type="ECO:0000256" key="5">
    <source>
        <dbReference type="ARBA" id="ARBA00022490"/>
    </source>
</evidence>
<organism evidence="22 23">
    <name type="scientific">Oncorhynchus tshawytscha</name>
    <name type="common">Chinook salmon</name>
    <name type="synonym">Salmo tshawytscha</name>
    <dbReference type="NCBI Taxonomy" id="74940"/>
    <lineage>
        <taxon>Eukaryota</taxon>
        <taxon>Metazoa</taxon>
        <taxon>Chordata</taxon>
        <taxon>Craniata</taxon>
        <taxon>Vertebrata</taxon>
        <taxon>Euteleostomi</taxon>
        <taxon>Actinopterygii</taxon>
        <taxon>Neopterygii</taxon>
        <taxon>Teleostei</taxon>
        <taxon>Protacanthopterygii</taxon>
        <taxon>Salmoniformes</taxon>
        <taxon>Salmonidae</taxon>
        <taxon>Salmoninae</taxon>
        <taxon>Oncorhynchus</taxon>
    </lineage>
</organism>
<dbReference type="InterPro" id="IPR028400">
    <property type="entry name" value="PLC-beta1_EF"/>
</dbReference>
<dbReference type="GO" id="GO:0016042">
    <property type="term" value="P:lipid catabolic process"/>
    <property type="evidence" value="ECO:0007669"/>
    <property type="project" value="UniProtKB-KW"/>
</dbReference>
<dbReference type="PROSITE" id="PS50004">
    <property type="entry name" value="C2"/>
    <property type="match status" value="1"/>
</dbReference>
<dbReference type="SMART" id="SM00148">
    <property type="entry name" value="PLCXc"/>
    <property type="match status" value="1"/>
</dbReference>
<evidence type="ECO:0000256" key="8">
    <source>
        <dbReference type="ARBA" id="ARBA00022837"/>
    </source>
</evidence>
<evidence type="ECO:0000256" key="12">
    <source>
        <dbReference type="ARBA" id="ARBA00023224"/>
    </source>
</evidence>
<evidence type="ECO:0000256" key="16">
    <source>
        <dbReference type="PIRSR" id="PIRSR000956-1"/>
    </source>
</evidence>
<dbReference type="FunFam" id="2.60.40.150:FF:000008">
    <property type="entry name" value="1-phosphatidylinositol 4,5-bisphosphate phosphodiesterase"/>
    <property type="match status" value="1"/>
</dbReference>
<dbReference type="Ensembl" id="ENSOTST00005114713.1">
    <property type="protein sequence ID" value="ENSOTSP00005107272.1"/>
    <property type="gene ID" value="ENSOTSG00005060883.1"/>
</dbReference>
<dbReference type="GO" id="GO:0016607">
    <property type="term" value="C:nuclear speck"/>
    <property type="evidence" value="ECO:0007669"/>
    <property type="project" value="TreeGrafter"/>
</dbReference>
<feature type="binding site" evidence="17">
    <location>
        <position position="292"/>
    </location>
    <ligand>
        <name>Ca(2+)</name>
        <dbReference type="ChEBI" id="CHEBI:29108"/>
    </ligand>
</feature>
<evidence type="ECO:0000259" key="20">
    <source>
        <dbReference type="PROSITE" id="PS50004"/>
    </source>
</evidence>
<dbReference type="InterPro" id="IPR035892">
    <property type="entry name" value="C2_domain_sf"/>
</dbReference>
<dbReference type="Pfam" id="PF00387">
    <property type="entry name" value="PI-PLC-Y"/>
    <property type="match status" value="1"/>
</dbReference>
<dbReference type="GO" id="GO:0048015">
    <property type="term" value="P:phosphatidylinositol-mediated signaling"/>
    <property type="evidence" value="ECO:0007669"/>
    <property type="project" value="TreeGrafter"/>
</dbReference>
<dbReference type="PANTHER" id="PTHR10336:SF12">
    <property type="entry name" value="1-PHOSPHATIDYLINOSITOL 4,5-BISPHOSPHATE PHOSPHODIESTERASE BETA-1"/>
    <property type="match status" value="1"/>
</dbReference>
<dbReference type="InterPro" id="IPR016280">
    <property type="entry name" value="PLC-beta"/>
</dbReference>
<evidence type="ECO:0000313" key="23">
    <source>
        <dbReference type="Proteomes" id="UP000694402"/>
    </source>
</evidence>
<evidence type="ECO:0000256" key="15">
    <source>
        <dbReference type="ARBA" id="ARBA00023726"/>
    </source>
</evidence>
<evidence type="ECO:0000256" key="11">
    <source>
        <dbReference type="ARBA" id="ARBA00023136"/>
    </source>
</evidence>
<feature type="binding site" evidence="17">
    <location>
        <position position="290"/>
    </location>
    <ligand>
        <name>Ca(2+)</name>
        <dbReference type="ChEBI" id="CHEBI:29108"/>
    </ligand>
</feature>
<feature type="domain" description="PI-PLC Y-box" evidence="21">
    <location>
        <begin position="468"/>
        <end position="584"/>
    </location>
</feature>
<keyword evidence="8 17" id="KW-0106">Calcium</keyword>
<dbReference type="InterPro" id="IPR011992">
    <property type="entry name" value="EF-hand-dom_pair"/>
</dbReference>
<dbReference type="InterPro" id="IPR053945">
    <property type="entry name" value="PLCB1-4-like_EFh"/>
</dbReference>
<dbReference type="GO" id="GO:0005509">
    <property type="term" value="F:calcium ion binding"/>
    <property type="evidence" value="ECO:0007669"/>
    <property type="project" value="InterPro"/>
</dbReference>
<reference evidence="22" key="2">
    <citation type="submission" date="2025-08" db="UniProtKB">
        <authorList>
            <consortium name="Ensembl"/>
        </authorList>
    </citation>
    <scope>IDENTIFICATION</scope>
</reference>
<evidence type="ECO:0000256" key="10">
    <source>
        <dbReference type="ARBA" id="ARBA00023098"/>
    </source>
</evidence>
<feature type="compositionally biased region" description="Basic and acidic residues" evidence="19">
    <location>
        <begin position="1032"/>
        <end position="1041"/>
    </location>
</feature>
<dbReference type="GO" id="GO:0007613">
    <property type="term" value="P:memory"/>
    <property type="evidence" value="ECO:0007669"/>
    <property type="project" value="TreeGrafter"/>
</dbReference>
<proteinExistence type="predicted"/>
<dbReference type="CDD" id="cd08591">
    <property type="entry name" value="PI-PLCc_beta"/>
    <property type="match status" value="1"/>
</dbReference>
<dbReference type="GO" id="GO:0005737">
    <property type="term" value="C:cytoplasm"/>
    <property type="evidence" value="ECO:0007669"/>
    <property type="project" value="UniProtKB-SubCell"/>
</dbReference>
<dbReference type="SUPFAM" id="SSF49562">
    <property type="entry name" value="C2 domain (Calcium/lipid-binding domain, CaLB)"/>
    <property type="match status" value="1"/>
</dbReference>
<keyword evidence="11" id="KW-0472">Membrane</keyword>
<feature type="region of interest" description="Disordered" evidence="19">
    <location>
        <begin position="762"/>
        <end position="804"/>
    </location>
</feature>
<feature type="active site" evidence="16">
    <location>
        <position position="307"/>
    </location>
</feature>
<feature type="region of interest" description="Disordered" evidence="19">
    <location>
        <begin position="994"/>
        <end position="1041"/>
    </location>
</feature>
<dbReference type="InterPro" id="IPR037862">
    <property type="entry name" value="PLC-beta_PH"/>
</dbReference>
<feature type="binding site" evidence="17">
    <location>
        <position position="341"/>
    </location>
    <ligand>
        <name>Ca(2+)</name>
        <dbReference type="ChEBI" id="CHEBI:29108"/>
    </ligand>
</feature>
<feature type="region of interest" description="Disordered" evidence="19">
    <location>
        <begin position="860"/>
        <end position="886"/>
    </location>
</feature>
<evidence type="ECO:0000256" key="2">
    <source>
        <dbReference type="ARBA" id="ARBA00004370"/>
    </source>
</evidence>
<dbReference type="InterPro" id="IPR000909">
    <property type="entry name" value="PLipase_C_PInositol-sp_X_dom"/>
</dbReference>
<dbReference type="GO" id="GO:0007186">
    <property type="term" value="P:G protein-coupled receptor signaling pathway"/>
    <property type="evidence" value="ECO:0007669"/>
    <property type="project" value="TreeGrafter"/>
</dbReference>
<dbReference type="AlphaFoldDB" id="A0AAZ3NS41"/>
<evidence type="ECO:0000259" key="21">
    <source>
        <dbReference type="PROSITE" id="PS50008"/>
    </source>
</evidence>
<comment type="catalytic activity">
    <reaction evidence="15">
        <text>a 1,2-diacyl-sn-glycero-3-phospho-(1D-myo-inositol) + H2O = 1D-myo-inositol 1-phosphate + a 1,2-diacyl-sn-glycerol + H(+)</text>
        <dbReference type="Rhea" id="RHEA:43484"/>
        <dbReference type="ChEBI" id="CHEBI:15377"/>
        <dbReference type="ChEBI" id="CHEBI:15378"/>
        <dbReference type="ChEBI" id="CHEBI:17815"/>
        <dbReference type="ChEBI" id="CHEBI:57880"/>
        <dbReference type="ChEBI" id="CHEBI:58433"/>
    </reaction>
    <physiologicalReaction direction="left-to-right" evidence="15">
        <dbReference type="Rhea" id="RHEA:43485"/>
    </physiologicalReaction>
</comment>
<comment type="catalytic activity">
    <reaction evidence="14">
        <text>a 1,2-diacyl-sn-glycero-3-phospho-(1D-myo-inositol-4,5-bisphosphate) + H2O = 1D-myo-inositol 1,4,5-trisphosphate + a 1,2-diacyl-sn-glycerol + H(+)</text>
        <dbReference type="Rhea" id="RHEA:33179"/>
        <dbReference type="ChEBI" id="CHEBI:15377"/>
        <dbReference type="ChEBI" id="CHEBI:15378"/>
        <dbReference type="ChEBI" id="CHEBI:17815"/>
        <dbReference type="ChEBI" id="CHEBI:58456"/>
        <dbReference type="ChEBI" id="CHEBI:203600"/>
        <dbReference type="EC" id="3.1.4.11"/>
    </reaction>
    <physiologicalReaction direction="left-to-right" evidence="14">
        <dbReference type="Rhea" id="RHEA:33180"/>
    </physiologicalReaction>
</comment>
<evidence type="ECO:0000313" key="22">
    <source>
        <dbReference type="Ensembl" id="ENSOTSP00005107272.1"/>
    </source>
</evidence>
<dbReference type="FunFam" id="1.10.238.10:FF:000048">
    <property type="entry name" value="1-phosphatidylinositol 4,5-bisphosphate phosphodiesterase"/>
    <property type="match status" value="1"/>
</dbReference>
<dbReference type="InterPro" id="IPR042531">
    <property type="entry name" value="PLC-beta_C_sf"/>
</dbReference>
<dbReference type="EC" id="3.1.4.11" evidence="4 18"/>
<dbReference type="Pfam" id="PF00388">
    <property type="entry name" value="PI-PLC-X"/>
    <property type="match status" value="1"/>
</dbReference>
<keyword evidence="9 18" id="KW-0442">Lipid degradation</keyword>
<feature type="region of interest" description="Disordered" evidence="19">
    <location>
        <begin position="398"/>
        <end position="457"/>
    </location>
</feature>
<dbReference type="GO" id="GO:0016020">
    <property type="term" value="C:membrane"/>
    <property type="evidence" value="ECO:0007669"/>
    <property type="project" value="UniProtKB-SubCell"/>
</dbReference>
<name>A0AAZ3NS41_ONCTS</name>
<dbReference type="PANTHER" id="PTHR10336">
    <property type="entry name" value="PHOSPHOINOSITIDE-SPECIFIC PHOSPHOLIPASE C FAMILY PROTEIN"/>
    <property type="match status" value="1"/>
</dbReference>
<feature type="compositionally biased region" description="Low complexity" evidence="19">
    <location>
        <begin position="418"/>
        <end position="430"/>
    </location>
</feature>
<protein>
    <recommendedName>
        <fullName evidence="4 18">Phosphoinositide phospholipase C</fullName>
        <ecNumber evidence="4 18">3.1.4.11</ecNumber>
    </recommendedName>
</protein>
<dbReference type="Gene3D" id="2.60.40.150">
    <property type="entry name" value="C2 domain"/>
    <property type="match status" value="1"/>
</dbReference>
<dbReference type="SUPFAM" id="SSF69989">
    <property type="entry name" value="C-terminal domain of PLC-beta"/>
    <property type="match status" value="1"/>
</dbReference>
<dbReference type="Pfam" id="PF00168">
    <property type="entry name" value="C2"/>
    <property type="match status" value="1"/>
</dbReference>
<dbReference type="InterPro" id="IPR000008">
    <property type="entry name" value="C2_dom"/>
</dbReference>
<dbReference type="SMART" id="SM00239">
    <property type="entry name" value="C2"/>
    <property type="match status" value="1"/>
</dbReference>
<dbReference type="GO" id="GO:0046488">
    <property type="term" value="P:phosphatidylinositol metabolic process"/>
    <property type="evidence" value="ECO:0007669"/>
    <property type="project" value="TreeGrafter"/>
</dbReference>
<keyword evidence="6" id="KW-0597">Phosphoprotein</keyword>
<dbReference type="SMART" id="SM00149">
    <property type="entry name" value="PLCYc"/>
    <property type="match status" value="1"/>
</dbReference>
<keyword evidence="10 18" id="KW-0443">Lipid metabolism</keyword>
<dbReference type="Pfam" id="PF17787">
    <property type="entry name" value="PH_14"/>
    <property type="match status" value="1"/>
</dbReference>
<dbReference type="GeneTree" id="ENSGT00940000155428"/>
<dbReference type="Gene3D" id="1.10.238.10">
    <property type="entry name" value="EF-hand"/>
    <property type="match status" value="1"/>
</dbReference>
<dbReference type="GO" id="GO:0005516">
    <property type="term" value="F:calmodulin binding"/>
    <property type="evidence" value="ECO:0007669"/>
    <property type="project" value="TreeGrafter"/>
</dbReference>
<feature type="domain" description="C2" evidence="20">
    <location>
        <begin position="584"/>
        <end position="714"/>
    </location>
</feature>
<dbReference type="CDD" id="cd16208">
    <property type="entry name" value="EFh_PI-PLCbeta1"/>
    <property type="match status" value="1"/>
</dbReference>
<dbReference type="InterPro" id="IPR001192">
    <property type="entry name" value="PI-PLC_fam"/>
</dbReference>
<dbReference type="GO" id="GO:0051209">
    <property type="term" value="P:release of sequestered calcium ion into cytosol"/>
    <property type="evidence" value="ECO:0007669"/>
    <property type="project" value="TreeGrafter"/>
</dbReference>
<dbReference type="SUPFAM" id="SSF47473">
    <property type="entry name" value="EF-hand"/>
    <property type="match status" value="1"/>
</dbReference>
<dbReference type="PIRSF" id="PIRSF000956">
    <property type="entry name" value="PLC-beta"/>
    <property type="match status" value="1"/>
</dbReference>
<evidence type="ECO:0000256" key="1">
    <source>
        <dbReference type="ARBA" id="ARBA00004123"/>
    </source>
</evidence>
<keyword evidence="13" id="KW-0539">Nucleus</keyword>
<keyword evidence="5" id="KW-0963">Cytoplasm</keyword>
<feature type="compositionally biased region" description="Acidic residues" evidence="19">
    <location>
        <begin position="434"/>
        <end position="446"/>
    </location>
</feature>
<evidence type="ECO:0000256" key="7">
    <source>
        <dbReference type="ARBA" id="ARBA00022801"/>
    </source>
</evidence>
<evidence type="ECO:0000256" key="14">
    <source>
        <dbReference type="ARBA" id="ARBA00023674"/>
    </source>
</evidence>
<dbReference type="Pfam" id="PF08703">
    <property type="entry name" value="PLC-beta_C"/>
    <property type="match status" value="1"/>
</dbReference>
<evidence type="ECO:0000256" key="18">
    <source>
        <dbReference type="RuleBase" id="RU361133"/>
    </source>
</evidence>
<dbReference type="InterPro" id="IPR017946">
    <property type="entry name" value="PLC-like_Pdiesterase_TIM-brl"/>
</dbReference>
<comment type="cofactor">
    <cofactor evidence="17">
        <name>Ca(2+)</name>
        <dbReference type="ChEBI" id="CHEBI:29108"/>
    </cofactor>
    <text evidence="17">Binds 1 Ca(2+) ion per subunit.</text>
</comment>
<reference evidence="22" key="3">
    <citation type="submission" date="2025-09" db="UniProtKB">
        <authorList>
            <consortium name="Ensembl"/>
        </authorList>
    </citation>
    <scope>IDENTIFICATION</scope>
</reference>
<evidence type="ECO:0000256" key="19">
    <source>
        <dbReference type="SAM" id="MobiDB-lite"/>
    </source>
</evidence>
<keyword evidence="17" id="KW-0479">Metal-binding</keyword>
<dbReference type="Proteomes" id="UP000694402">
    <property type="component" value="Unassembled WGS sequence"/>
</dbReference>
<dbReference type="PROSITE" id="PS50008">
    <property type="entry name" value="PIPLC_Y_DOMAIN"/>
    <property type="match status" value="1"/>
</dbReference>
<evidence type="ECO:0000256" key="9">
    <source>
        <dbReference type="ARBA" id="ARBA00022963"/>
    </source>
</evidence>
<feature type="binding site" evidence="17">
    <location>
        <position position="261"/>
    </location>
    <ligand>
        <name>Ca(2+)</name>
        <dbReference type="ChEBI" id="CHEBI:29108"/>
    </ligand>
</feature>
<evidence type="ECO:0000256" key="13">
    <source>
        <dbReference type="ARBA" id="ARBA00023242"/>
    </source>
</evidence>
<dbReference type="FunFam" id="2.30.29.240:FF:000007">
    <property type="entry name" value="1-phosphatidylinositol 4,5-bisphosphate phosphodiesterase"/>
    <property type="match status" value="1"/>
</dbReference>
<feature type="compositionally biased region" description="Basic residues" evidence="19">
    <location>
        <begin position="398"/>
        <end position="407"/>
    </location>
</feature>
<feature type="active site" evidence="16">
    <location>
        <position position="260"/>
    </location>
</feature>
<gene>
    <name evidence="22" type="primary">PLCB1</name>
</gene>
<dbReference type="Pfam" id="PF22631">
    <property type="entry name" value="PLCB1-4-like_EFh"/>
    <property type="match status" value="1"/>
</dbReference>
<accession>A0AAZ3NS41</accession>
<keyword evidence="7 18" id="KW-0378">Hydrolase</keyword>
<dbReference type="Gene3D" id="2.30.29.240">
    <property type="match status" value="1"/>
</dbReference>
<dbReference type="Gene3D" id="3.20.20.190">
    <property type="entry name" value="Phosphatidylinositol (PI) phosphodiesterase"/>
    <property type="match status" value="1"/>
</dbReference>
<feature type="compositionally biased region" description="Basic and acidic residues" evidence="19">
    <location>
        <begin position="996"/>
        <end position="1005"/>
    </location>
</feature>
<dbReference type="SUPFAM" id="SSF51695">
    <property type="entry name" value="PLC-like phosphodiesterases"/>
    <property type="match status" value="1"/>
</dbReference>
<dbReference type="SUPFAM" id="SSF50729">
    <property type="entry name" value="PH domain-like"/>
    <property type="match status" value="1"/>
</dbReference>
<comment type="subcellular location">
    <subcellularLocation>
        <location evidence="3">Cytoplasm</location>
    </subcellularLocation>
    <subcellularLocation>
        <location evidence="2">Membrane</location>
    </subcellularLocation>
    <subcellularLocation>
        <location evidence="1">Nucleus</location>
    </subcellularLocation>
</comment>
<feature type="compositionally biased region" description="Polar residues" evidence="19">
    <location>
        <begin position="1006"/>
        <end position="1016"/>
    </location>
</feature>
<keyword evidence="12" id="KW-0807">Transducer</keyword>
<dbReference type="PROSITE" id="PS50007">
    <property type="entry name" value="PIPLC_X_DOMAIN"/>
    <property type="match status" value="1"/>
</dbReference>
<dbReference type="Gene3D" id="1.20.1230.10">
    <property type="entry name" value="Phospholipase C beta, distal C-terminal domain"/>
    <property type="match status" value="2"/>
</dbReference>
<dbReference type="InterPro" id="IPR014815">
    <property type="entry name" value="PLC-beta_C"/>
</dbReference>
<evidence type="ECO:0000256" key="6">
    <source>
        <dbReference type="ARBA" id="ARBA00022553"/>
    </source>
</evidence>
<dbReference type="InterPro" id="IPR001711">
    <property type="entry name" value="PLipase_C_Pinositol-sp_Y"/>
</dbReference>
<evidence type="ECO:0000256" key="17">
    <source>
        <dbReference type="PIRSR" id="PIRSR000956-2"/>
    </source>
</evidence>
<evidence type="ECO:0000256" key="4">
    <source>
        <dbReference type="ARBA" id="ARBA00012368"/>
    </source>
</evidence>
<reference evidence="23" key="1">
    <citation type="journal article" date="2018" name="PLoS ONE">
        <title>Chinook salmon (Oncorhynchus tshawytscha) genome and transcriptome.</title>
        <authorList>
            <person name="Christensen K.A."/>
            <person name="Leong J.S."/>
            <person name="Sakhrani D."/>
            <person name="Biagi C.A."/>
            <person name="Minkley D.R."/>
            <person name="Withler R.E."/>
            <person name="Rondeau E.B."/>
            <person name="Koop B.F."/>
            <person name="Devlin R.H."/>
        </authorList>
    </citation>
    <scope>NUCLEOTIDE SEQUENCE [LARGE SCALE GENOMIC DNA]</scope>
</reference>
<sequence length="1041" mass="118802">IGRFWPPFLPDMKLRELLDVSTLVGKMENRMLTVVSGPDMVNITYLNFMAFQEEIAKEWAEELFGLASNLLAQNMSREACLEKAYTRLKLQLNSEGCIPVKNIFRMFSADRKRVETALENCNLPSGRSDSIPQEDFTPEVYKVFLTNICPRPELDNIFSDVGAKSKPYLTVEQLTEFINIRQRDPRLNEILYPPLKPEQVQSLVEKYEPKELLVQKGQISVEGFAKYLSSEENSIIPPEKLDQSEDMTLPLSHYFINSSHNTYLTAGQLAGNSSVEMYRQVLLSGCRCIELDCWKGRTTEEEPVITHGFTMTTEISFKEVIEAIAECAFKTSPFPVILSFENHVDSPKQQAKMAEYCRSIFGDMLLTDPLEKYPLEPGVHLPSPMDLTGKILVKNKKKHIKTSSTKKKLSEQASNTYSDSSSVHEPSSPSTGEVEAESDDDDDDDDDCKKGSMDEGTAGSEAFATEEMSNLVSYVQPVKFNSFEASKKINRSYQMSSFVETKALEQLTKSPVEFVEYNKLQLSRIYPKGTRVDSSNYNPQLFWNAGCQLVALNFQTIDLSMMLNLGMYEYNGKCGYRLKPEFMRRPDKHFDPFAESTVDGIVANTLSVKIISGQFLTDKKVGTYVEIDMFGLPVDTRRKGFKTKTSQGNAVNPVWEEEAFTLKKVVLPTLASMRISVFEDGGKFIGHRIIPVNAIRPGYHYIGLRNEKNQALTLPALFVYVEVKDYVPDTFADVIEALSNPIRYVNLMEQRANQLAALTLEEGAEEEDSKEVGVSSPDPRVTVPAENGVNHAPIITPKPPSLVSHQQQPTEMEAQTLEELKQQKGFVREQRKQYKEMKELVRKHHRKTGELIKEHTARAAELQNQHQRRRSALQKSHKRDGKKRSEQCLSSLEQELCVLDQESSQRLSELKEQQQQQLLTLRQEQYYSEKYQKKEHIKMLEDAQSKRMERLLEKQNDIRQQIMDEKPKLQTELDQEYQDKFRRLPLEIQEFVQDSSKAKLSDDSTHGNLSVSSTTERLNHKASQSEDDTEDSSERVFDTPL</sequence>
<keyword evidence="23" id="KW-1185">Reference proteome</keyword>
<dbReference type="GO" id="GO:0004435">
    <property type="term" value="F:phosphatidylinositol-4,5-bisphosphate phospholipase C activity"/>
    <property type="evidence" value="ECO:0007669"/>
    <property type="project" value="UniProtKB-EC"/>
</dbReference>
<feature type="compositionally biased region" description="Basic residues" evidence="19">
    <location>
        <begin position="866"/>
        <end position="882"/>
    </location>
</feature>
<evidence type="ECO:0000256" key="3">
    <source>
        <dbReference type="ARBA" id="ARBA00004496"/>
    </source>
</evidence>